<protein>
    <recommendedName>
        <fullName evidence="6">ABC-2 type transporter transmembrane domain-containing protein</fullName>
    </recommendedName>
</protein>
<gene>
    <name evidence="7" type="ORF">C4B24_04280</name>
</gene>
<evidence type="ECO:0000313" key="7">
    <source>
        <dbReference type="EMBL" id="TCG10654.1"/>
    </source>
</evidence>
<dbReference type="Pfam" id="PF12698">
    <property type="entry name" value="ABC2_membrane_3"/>
    <property type="match status" value="1"/>
</dbReference>
<evidence type="ECO:0000256" key="4">
    <source>
        <dbReference type="ARBA" id="ARBA00023136"/>
    </source>
</evidence>
<dbReference type="InterPro" id="IPR051328">
    <property type="entry name" value="T7SS_ABC-Transporter"/>
</dbReference>
<keyword evidence="8" id="KW-1185">Reference proteome</keyword>
<comment type="caution">
    <text evidence="7">The sequence shown here is derived from an EMBL/GenBank/DDBJ whole genome shotgun (WGS) entry which is preliminary data.</text>
</comment>
<evidence type="ECO:0000259" key="6">
    <source>
        <dbReference type="Pfam" id="PF12698"/>
    </source>
</evidence>
<dbReference type="OrthoDB" id="391536at2"/>
<keyword evidence="2 5" id="KW-0812">Transmembrane</keyword>
<keyword evidence="4 5" id="KW-0472">Membrane</keyword>
<dbReference type="GO" id="GO:0016020">
    <property type="term" value="C:membrane"/>
    <property type="evidence" value="ECO:0007669"/>
    <property type="project" value="UniProtKB-SubCell"/>
</dbReference>
<evidence type="ECO:0000256" key="3">
    <source>
        <dbReference type="ARBA" id="ARBA00022989"/>
    </source>
</evidence>
<feature type="transmembrane region" description="Helical" evidence="5">
    <location>
        <begin position="345"/>
        <end position="365"/>
    </location>
</feature>
<accession>A0A4R0XJP0</accession>
<dbReference type="Proteomes" id="UP000294192">
    <property type="component" value="Unassembled WGS sequence"/>
</dbReference>
<feature type="domain" description="ABC-2 type transporter transmembrane" evidence="6">
    <location>
        <begin position="22"/>
        <end position="423"/>
    </location>
</feature>
<feature type="transmembrane region" description="Helical" evidence="5">
    <location>
        <begin position="401"/>
        <end position="426"/>
    </location>
</feature>
<dbReference type="RefSeq" id="WP_131599529.1">
    <property type="nucleotide sequence ID" value="NZ_CBDBYK010000016.1"/>
</dbReference>
<evidence type="ECO:0000256" key="2">
    <source>
        <dbReference type="ARBA" id="ARBA00022692"/>
    </source>
</evidence>
<evidence type="ECO:0000313" key="8">
    <source>
        <dbReference type="Proteomes" id="UP000294192"/>
    </source>
</evidence>
<comment type="subcellular location">
    <subcellularLocation>
        <location evidence="1">Membrane</location>
        <topology evidence="1">Multi-pass membrane protein</topology>
    </subcellularLocation>
</comment>
<dbReference type="AlphaFoldDB" id="A0A4R0XJP0"/>
<dbReference type="PANTHER" id="PTHR43077">
    <property type="entry name" value="TRANSPORT PERMEASE YVFS-RELATED"/>
    <property type="match status" value="1"/>
</dbReference>
<dbReference type="EMBL" id="PSZO01000027">
    <property type="protein sequence ID" value="TCG10654.1"/>
    <property type="molecule type" value="Genomic_DNA"/>
</dbReference>
<sequence>MWKIIKEELKELTNTKWKILGIVFLLITPMLYAILFLSAFSKPIHKFDNADIRVTSLDIDKKTNKPNEISSTIAKGMVGTHDIDVHIDKYKMTVKESTEIYKNETEAKAAVDNGKVDGIFIIPDNFFNDMTNAIKNIIKEIKHTKADPKYKPKITTLPRITFYTSYKNNYVAARFLSMRADVTSLKLEFLDNILDKTIDGLIKVGIPVPATIRADINNLYQTSRNKFIKYKAIGKDIGDYGNGLAPYFFSIALWAGCIMSVFMYKNRRIGPEAKKAVTFKNYFSKTIVWVSTAWIQAILMISGAFMVGLKIEANPFHLFIFAMFVATLFALIVQAISSIFRVGEVGSFMVLILLILQLAVSGGVFPATMQEPFWQKIAPIAPFTYTIDSFREFLASPNSTVIWTGIWPVLLFLLFIPLSLTINFIADKKRFKKYGHYTSHDPELHNEM</sequence>
<dbReference type="InterPro" id="IPR017501">
    <property type="entry name" value="Phage_infect_YhgE_C"/>
</dbReference>
<dbReference type="PANTHER" id="PTHR43077:SF10">
    <property type="entry name" value="TRANSPORT PERMEASE PROTEIN"/>
    <property type="match status" value="1"/>
</dbReference>
<keyword evidence="3 5" id="KW-1133">Transmembrane helix</keyword>
<dbReference type="NCBIfam" id="TIGR03062">
    <property type="entry name" value="pip_yhgE_Cterm"/>
    <property type="match status" value="1"/>
</dbReference>
<feature type="transmembrane region" description="Helical" evidence="5">
    <location>
        <begin position="315"/>
        <end position="333"/>
    </location>
</feature>
<feature type="transmembrane region" description="Helical" evidence="5">
    <location>
        <begin position="20"/>
        <end position="40"/>
    </location>
</feature>
<proteinExistence type="predicted"/>
<evidence type="ECO:0000256" key="5">
    <source>
        <dbReference type="SAM" id="Phobius"/>
    </source>
</evidence>
<name>A0A4R0XJP0_9MOLU</name>
<dbReference type="GO" id="GO:0140359">
    <property type="term" value="F:ABC-type transporter activity"/>
    <property type="evidence" value="ECO:0007669"/>
    <property type="project" value="InterPro"/>
</dbReference>
<feature type="transmembrane region" description="Helical" evidence="5">
    <location>
        <begin position="244"/>
        <end position="265"/>
    </location>
</feature>
<dbReference type="InterPro" id="IPR013525">
    <property type="entry name" value="ABC2_TM"/>
</dbReference>
<reference evidence="7 8" key="1">
    <citation type="submission" date="2018-02" db="EMBL/GenBank/DDBJ databases">
        <title>Mycoplasma marinum and Mycoplasma todarodis sp. nov., moderately halophilic and psychrotolerant mycoplasmas isolated from cephalopods.</title>
        <authorList>
            <person name="Viver T."/>
        </authorList>
    </citation>
    <scope>NUCLEOTIDE SEQUENCE [LARGE SCALE GENOMIC DNA]</scope>
    <source>
        <strain evidence="7 8">PE</strain>
    </source>
</reference>
<evidence type="ECO:0000256" key="1">
    <source>
        <dbReference type="ARBA" id="ARBA00004141"/>
    </source>
</evidence>
<feature type="transmembrane region" description="Helical" evidence="5">
    <location>
        <begin position="286"/>
        <end position="309"/>
    </location>
</feature>
<organism evidence="7 8">
    <name type="scientific">Mycoplasma marinum</name>
    <dbReference type="NCBI Taxonomy" id="1937190"/>
    <lineage>
        <taxon>Bacteria</taxon>
        <taxon>Bacillati</taxon>
        <taxon>Mycoplasmatota</taxon>
        <taxon>Mollicutes</taxon>
        <taxon>Mycoplasmataceae</taxon>
        <taxon>Mycoplasma</taxon>
    </lineage>
</organism>